<gene>
    <name evidence="1" type="ORF">DCR58_02105</name>
</gene>
<reference evidence="1 2" key="1">
    <citation type="journal article" date="2018" name="Nat. Biotechnol.">
        <title>A standardized bacterial taxonomy based on genome phylogeny substantially revises the tree of life.</title>
        <authorList>
            <person name="Parks D.H."/>
            <person name="Chuvochina M."/>
            <person name="Waite D.W."/>
            <person name="Rinke C."/>
            <person name="Skarshewski A."/>
            <person name="Chaumeil P.A."/>
            <person name="Hugenholtz P."/>
        </authorList>
    </citation>
    <scope>NUCLEOTIDE SEQUENCE [LARGE SCALE GENOMIC DNA]</scope>
    <source>
        <strain evidence="1">UBA9360</strain>
    </source>
</reference>
<name>A0A348WLZ8_9GAMM</name>
<dbReference type="AlphaFoldDB" id="A0A348WLZ8"/>
<organism evidence="1 2">
    <name type="scientific">Idiomarina baltica</name>
    <dbReference type="NCBI Taxonomy" id="190892"/>
    <lineage>
        <taxon>Bacteria</taxon>
        <taxon>Pseudomonadati</taxon>
        <taxon>Pseudomonadota</taxon>
        <taxon>Gammaproteobacteria</taxon>
        <taxon>Alteromonadales</taxon>
        <taxon>Idiomarinaceae</taxon>
        <taxon>Idiomarina</taxon>
    </lineage>
</organism>
<comment type="caution">
    <text evidence="1">The sequence shown here is derived from an EMBL/GenBank/DDBJ whole genome shotgun (WGS) entry which is preliminary data.</text>
</comment>
<evidence type="ECO:0000313" key="2">
    <source>
        <dbReference type="Proteomes" id="UP000262878"/>
    </source>
</evidence>
<sequence>MKLLIFILMGAVSIVLINLKPIVAEYSLRTPSKTSVTEQQWVDDFRSEPDIAIPSGQYRFLRTYTNGETMDATFLIDSDAQRVTIEGEITVGDFVKRIHSTAYYSIDGSVIDYRDREGHVQLFPTEGHVAAFTDDNKLVLKSRFVTLTAF</sequence>
<accession>A0A348WLZ8</accession>
<evidence type="ECO:0000313" key="1">
    <source>
        <dbReference type="EMBL" id="HAR55560.1"/>
    </source>
</evidence>
<protein>
    <submittedName>
        <fullName evidence="1">Uncharacterized protein</fullName>
    </submittedName>
</protein>
<proteinExistence type="predicted"/>
<dbReference type="EMBL" id="DMUP01000042">
    <property type="protein sequence ID" value="HAR55560.1"/>
    <property type="molecule type" value="Genomic_DNA"/>
</dbReference>
<dbReference type="Proteomes" id="UP000262878">
    <property type="component" value="Unassembled WGS sequence"/>
</dbReference>